<accession>A0A6V7QHM3</accession>
<dbReference type="AlphaFoldDB" id="A0A6V7QHM3"/>
<dbReference type="EMBL" id="LR862136">
    <property type="protein sequence ID" value="CAD1842600.1"/>
    <property type="molecule type" value="Genomic_DNA"/>
</dbReference>
<sequence length="160" mass="17495">MITPTSFIVDDTHSQHVLQSLNGPLCLPICLRMKCCAEIEPCAKGFLQAFPKVRSEPGSRSDTIDLAPHAVSLFRQDTPARASELEGFPAAREELFSCDSPTLAQGKVALKLDKDSGTLTDRRTDRVSPLSTRLGLESIIRGVPRQVRLEVKDVSQAPQP</sequence>
<name>A0A6V7QHM3_ANACO</name>
<proteinExistence type="predicted"/>
<protein>
    <submittedName>
        <fullName evidence="1">Uncharacterized protein</fullName>
    </submittedName>
</protein>
<gene>
    <name evidence="1" type="ORF">CB5_LOCUS25811</name>
</gene>
<organism evidence="1">
    <name type="scientific">Ananas comosus var. bracteatus</name>
    <name type="common">red pineapple</name>
    <dbReference type="NCBI Taxonomy" id="296719"/>
    <lineage>
        <taxon>Eukaryota</taxon>
        <taxon>Viridiplantae</taxon>
        <taxon>Streptophyta</taxon>
        <taxon>Embryophyta</taxon>
        <taxon>Tracheophyta</taxon>
        <taxon>Spermatophyta</taxon>
        <taxon>Magnoliopsida</taxon>
        <taxon>Liliopsida</taxon>
        <taxon>Poales</taxon>
        <taxon>Bromeliaceae</taxon>
        <taxon>Bromelioideae</taxon>
        <taxon>Ananas</taxon>
    </lineage>
</organism>
<evidence type="ECO:0000313" key="1">
    <source>
        <dbReference type="EMBL" id="CAD1842600.1"/>
    </source>
</evidence>
<reference evidence="1" key="1">
    <citation type="submission" date="2020-07" db="EMBL/GenBank/DDBJ databases">
        <authorList>
            <person name="Lin J."/>
        </authorList>
    </citation>
    <scope>NUCLEOTIDE SEQUENCE</scope>
</reference>